<dbReference type="EnsemblMetazoa" id="GMOY009778-RA">
    <property type="protein sequence ID" value="GMOY009778-PA"/>
    <property type="gene ID" value="GMOY009778"/>
</dbReference>
<name>A0A1B0G8Z1_GLOMM</name>
<protein>
    <submittedName>
        <fullName evidence="1">Uncharacterized protein</fullName>
    </submittedName>
</protein>
<proteinExistence type="predicted"/>
<dbReference type="Proteomes" id="UP000092444">
    <property type="component" value="Unassembled WGS sequence"/>
</dbReference>
<evidence type="ECO:0000313" key="1">
    <source>
        <dbReference type="EnsemblMetazoa" id="GMOY009778-PA"/>
    </source>
</evidence>
<evidence type="ECO:0000313" key="2">
    <source>
        <dbReference type="Proteomes" id="UP000092444"/>
    </source>
</evidence>
<organism evidence="1 2">
    <name type="scientific">Glossina morsitans morsitans</name>
    <name type="common">Savannah tsetse fly</name>
    <dbReference type="NCBI Taxonomy" id="37546"/>
    <lineage>
        <taxon>Eukaryota</taxon>
        <taxon>Metazoa</taxon>
        <taxon>Ecdysozoa</taxon>
        <taxon>Arthropoda</taxon>
        <taxon>Hexapoda</taxon>
        <taxon>Insecta</taxon>
        <taxon>Pterygota</taxon>
        <taxon>Neoptera</taxon>
        <taxon>Endopterygota</taxon>
        <taxon>Diptera</taxon>
        <taxon>Brachycera</taxon>
        <taxon>Muscomorpha</taxon>
        <taxon>Hippoboscoidea</taxon>
        <taxon>Glossinidae</taxon>
        <taxon>Glossina</taxon>
    </lineage>
</organism>
<reference evidence="1" key="1">
    <citation type="submission" date="2020-05" db="UniProtKB">
        <authorList>
            <consortium name="EnsemblMetazoa"/>
        </authorList>
    </citation>
    <scope>IDENTIFICATION</scope>
    <source>
        <strain evidence="1">Yale</strain>
    </source>
</reference>
<dbReference type="AlphaFoldDB" id="A0A1B0G8Z1"/>
<dbReference type="EMBL" id="CCAG010006014">
    <property type="status" value="NOT_ANNOTATED_CDS"/>
    <property type="molecule type" value="Genomic_DNA"/>
</dbReference>
<sequence>MVKILTCYVMCRVIPSSLVVSSATIIGKFLTLTILMVSMVPAMCRYSCNTLLRREALWGLCRPFSNKYLRSEVKSDYVTAIGLAYLCKRDLSSCVKTEFTNGFPDNLIYAWCNGVDYCKRFR</sequence>
<keyword evidence="2" id="KW-1185">Reference proteome</keyword>
<accession>A0A1B0G8Z1</accession>